<dbReference type="PANTHER" id="PTHR30535">
    <property type="entry name" value="VITAMIN B12-BINDING PROTEIN"/>
    <property type="match status" value="1"/>
</dbReference>
<feature type="domain" description="Fe/B12 periplasmic-binding" evidence="3">
    <location>
        <begin position="97"/>
        <end position="359"/>
    </location>
</feature>
<dbReference type="PROSITE" id="PS50983">
    <property type="entry name" value="FE_B12_PBP"/>
    <property type="match status" value="1"/>
</dbReference>
<evidence type="ECO:0000313" key="4">
    <source>
        <dbReference type="EMBL" id="AKF26450.1"/>
    </source>
</evidence>
<gene>
    <name evidence="4" type="ORF">YH66_02215</name>
</gene>
<protein>
    <submittedName>
        <fullName evidence="4">ABC transporter substrate-binding protein</fullName>
    </submittedName>
</protein>
<dbReference type="PATRIC" id="fig|92706.3.peg.462"/>
<dbReference type="Proteomes" id="UP000034037">
    <property type="component" value="Chromosome"/>
</dbReference>
<dbReference type="SUPFAM" id="SSF53807">
    <property type="entry name" value="Helical backbone' metal receptor"/>
    <property type="match status" value="1"/>
</dbReference>
<dbReference type="AlphaFoldDB" id="A0A0F6Z3W7"/>
<evidence type="ECO:0000313" key="5">
    <source>
        <dbReference type="Proteomes" id="UP000034037"/>
    </source>
</evidence>
<dbReference type="PANTHER" id="PTHR30535:SF4">
    <property type="entry name" value="HEMIN-BINDING PERIPLASMIC PROTEIN HMUT"/>
    <property type="match status" value="1"/>
</dbReference>
<feature type="chain" id="PRO_5002513041" evidence="2">
    <location>
        <begin position="25"/>
        <end position="359"/>
    </location>
</feature>
<feature type="signal peptide" evidence="2">
    <location>
        <begin position="1"/>
        <end position="24"/>
    </location>
</feature>
<name>A0A0F6Z3W7_9CORY</name>
<evidence type="ECO:0000256" key="2">
    <source>
        <dbReference type="SAM" id="SignalP"/>
    </source>
</evidence>
<dbReference type="HOGENOM" id="CLU_038034_6_1_11"/>
<evidence type="ECO:0000259" key="3">
    <source>
        <dbReference type="PROSITE" id="PS50983"/>
    </source>
</evidence>
<dbReference type="Pfam" id="PF01497">
    <property type="entry name" value="Peripla_BP_2"/>
    <property type="match status" value="1"/>
</dbReference>
<organism evidence="4 5">
    <name type="scientific">[Brevibacterium] flavum</name>
    <dbReference type="NCBI Taxonomy" id="92706"/>
    <lineage>
        <taxon>Bacteria</taxon>
        <taxon>Bacillati</taxon>
        <taxon>Actinomycetota</taxon>
        <taxon>Actinomycetes</taxon>
        <taxon>Mycobacteriales</taxon>
        <taxon>Corynebacteriaceae</taxon>
        <taxon>Corynebacterium</taxon>
    </lineage>
</organism>
<dbReference type="SMR" id="A0A0F6Z3W7"/>
<keyword evidence="5" id="KW-1185">Reference proteome</keyword>
<comment type="similarity">
    <text evidence="1">Belongs to the bacterial solute-binding protein 8 family.</text>
</comment>
<keyword evidence="2" id="KW-0732">Signal</keyword>
<dbReference type="RefSeq" id="WP_003859750.1">
    <property type="nucleotide sequence ID" value="NZ_CP011309.1"/>
</dbReference>
<dbReference type="EMBL" id="CP011309">
    <property type="protein sequence ID" value="AKF26450.1"/>
    <property type="molecule type" value="Genomic_DNA"/>
</dbReference>
<dbReference type="InterPro" id="IPR050902">
    <property type="entry name" value="ABC_Transporter_SBP"/>
</dbReference>
<evidence type="ECO:0000256" key="1">
    <source>
        <dbReference type="ARBA" id="ARBA00008814"/>
    </source>
</evidence>
<dbReference type="PROSITE" id="PS51257">
    <property type="entry name" value="PROKAR_LIPOPROTEIN"/>
    <property type="match status" value="1"/>
</dbReference>
<proteinExistence type="inferred from homology"/>
<accession>A0A0F6Z3W7</accession>
<dbReference type="GeneID" id="1021159"/>
<reference evidence="4 5" key="1">
    <citation type="submission" date="2015-04" db="EMBL/GenBank/DDBJ databases">
        <title>Complete Genome Sequence of Brevibacterium flavum ATCC 15168.</title>
        <authorList>
            <person name="Ahn J."/>
            <person name="Park G."/>
            <person name="Jeon W."/>
            <person name="Jang Y."/>
            <person name="Jang M."/>
            <person name="Lee H."/>
            <person name="Lee H."/>
        </authorList>
    </citation>
    <scope>NUCLEOTIDE SEQUENCE [LARGE SCALE GENOMIC DNA]</scope>
    <source>
        <strain evidence="4 5">ATCC 15168</strain>
    </source>
</reference>
<dbReference type="Gene3D" id="3.40.50.1980">
    <property type="entry name" value="Nitrogenase molybdenum iron protein domain"/>
    <property type="match status" value="2"/>
</dbReference>
<sequence>MNNAFRRTLTSVVLAASLALTACASWDSPTASSNGDLIEEIQASSTSTDPRTFTGLSIVEDIGDVVPVTDNASPALPVSLTDADGNDVVVEDVSRILPLDLYGTYSKTIAGLGLVDNIVGRTVSSTEPALADTEVVTTGGHTLNAEAILNLHPTLVIIDHSIGPREVIDQIRAAGVATVIMSPQRSIASIGDDIRDIASVVGLPEEGEKLAERSVAEVEEASTVVDELTPEDPLKMVFLYARGTGGVFFILGDAYGGRDLIEGLGGVDMAAEKGIMDLAPANAEALAELNPDVFVMMSEGLVSTGGIDGLMERPGIAQTTAGQNQRVLALPDGQSLAFGAQTGELLLRASRELYVQGGE</sequence>
<dbReference type="InterPro" id="IPR002491">
    <property type="entry name" value="ABC_transptr_periplasmic_BD"/>
</dbReference>